<dbReference type="EMBL" id="CAJGYM010000110">
    <property type="protein sequence ID" value="CAD6197963.1"/>
    <property type="molecule type" value="Genomic_DNA"/>
</dbReference>
<organism evidence="1 2">
    <name type="scientific">Caenorhabditis auriculariae</name>
    <dbReference type="NCBI Taxonomy" id="2777116"/>
    <lineage>
        <taxon>Eukaryota</taxon>
        <taxon>Metazoa</taxon>
        <taxon>Ecdysozoa</taxon>
        <taxon>Nematoda</taxon>
        <taxon>Chromadorea</taxon>
        <taxon>Rhabditida</taxon>
        <taxon>Rhabditina</taxon>
        <taxon>Rhabditomorpha</taxon>
        <taxon>Rhabditoidea</taxon>
        <taxon>Rhabditidae</taxon>
        <taxon>Peloderinae</taxon>
        <taxon>Caenorhabditis</taxon>
    </lineage>
</organism>
<dbReference type="AlphaFoldDB" id="A0A8S1HUS1"/>
<name>A0A8S1HUS1_9PELO</name>
<dbReference type="Proteomes" id="UP000835052">
    <property type="component" value="Unassembled WGS sequence"/>
</dbReference>
<proteinExistence type="predicted"/>
<keyword evidence="2" id="KW-1185">Reference proteome</keyword>
<evidence type="ECO:0000313" key="1">
    <source>
        <dbReference type="EMBL" id="CAD6197963.1"/>
    </source>
</evidence>
<sequence length="113" mass="12281">MNAFFESRVPNAAYSTSDGTWHTSNRFSQGSWDLANAGSDPRHTSAELMRPMLLAMTHYNKLTGYASDGSRVANTADPTADGTWNAANRLPNPSWNLANSSSHFRNAAADLMS</sequence>
<protein>
    <submittedName>
        <fullName evidence="1">Uncharacterized protein</fullName>
    </submittedName>
</protein>
<comment type="caution">
    <text evidence="1">The sequence shown here is derived from an EMBL/GenBank/DDBJ whole genome shotgun (WGS) entry which is preliminary data.</text>
</comment>
<reference evidence="1" key="1">
    <citation type="submission" date="2020-10" db="EMBL/GenBank/DDBJ databases">
        <authorList>
            <person name="Kikuchi T."/>
        </authorList>
    </citation>
    <scope>NUCLEOTIDE SEQUENCE</scope>
    <source>
        <strain evidence="1">NKZ352</strain>
    </source>
</reference>
<gene>
    <name evidence="1" type="ORF">CAUJ_LOCUS13870</name>
</gene>
<evidence type="ECO:0000313" key="2">
    <source>
        <dbReference type="Proteomes" id="UP000835052"/>
    </source>
</evidence>
<accession>A0A8S1HUS1</accession>